<dbReference type="PANTHER" id="PTHR47123:SF6">
    <property type="entry name" value="F-BOX PROTEIN SKIP23-LIKE ISOFORM X1"/>
    <property type="match status" value="1"/>
</dbReference>
<dbReference type="SUPFAM" id="SSF81383">
    <property type="entry name" value="F-box domain"/>
    <property type="match status" value="1"/>
</dbReference>
<dbReference type="Proteomes" id="UP000826271">
    <property type="component" value="Unassembled WGS sequence"/>
</dbReference>
<sequence>MVGRIPWADLPKELLERIAKSLDTEIDVSRFRAVCNSWRSSTTPFNKFPRTPLKLPFPFGPGETSHPKHRGAYFNLTERTVCRVQLIKSKEPTFWLVKVESSGEGKLRVLNPVSDHQIKILPEFRVPKVLNTSDFHVSEVCKAYTLRYVNPSKAKQNDDYKYAKKVVVSADIEKDKYVVMAIDDGNKLWYIRSSEEKWTMARREYDNKFLDVVNYKGQFNAIDVWGGTWTFDSSFEVTKITFNIYHGASKRHLLELYEGELFLIEEVTDKNLRVCTCYDIY</sequence>
<evidence type="ECO:0000259" key="1">
    <source>
        <dbReference type="Pfam" id="PF00646"/>
    </source>
</evidence>
<name>A0AAV6XEI2_9LAMI</name>
<evidence type="ECO:0000259" key="2">
    <source>
        <dbReference type="Pfam" id="PF03478"/>
    </source>
</evidence>
<dbReference type="InterPro" id="IPR051304">
    <property type="entry name" value="SCF_F-box_domain"/>
</dbReference>
<feature type="domain" description="KIB1-4 beta-propeller" evidence="2">
    <location>
        <begin position="82"/>
        <end position="271"/>
    </location>
</feature>
<dbReference type="EMBL" id="WHWC01000006">
    <property type="protein sequence ID" value="KAG8380833.1"/>
    <property type="molecule type" value="Genomic_DNA"/>
</dbReference>
<evidence type="ECO:0000313" key="3">
    <source>
        <dbReference type="EMBL" id="KAG8380833.1"/>
    </source>
</evidence>
<dbReference type="PANTHER" id="PTHR47123">
    <property type="entry name" value="F-BOX PROTEIN SKIP23"/>
    <property type="match status" value="1"/>
</dbReference>
<reference evidence="3" key="1">
    <citation type="submission" date="2019-10" db="EMBL/GenBank/DDBJ databases">
        <authorList>
            <person name="Zhang R."/>
            <person name="Pan Y."/>
            <person name="Wang J."/>
            <person name="Ma R."/>
            <person name="Yu S."/>
        </authorList>
    </citation>
    <scope>NUCLEOTIDE SEQUENCE</scope>
    <source>
        <strain evidence="3">LA-IB0</strain>
        <tissue evidence="3">Leaf</tissue>
    </source>
</reference>
<dbReference type="InterPro" id="IPR005174">
    <property type="entry name" value="KIB1-4_b-propeller"/>
</dbReference>
<keyword evidence="4" id="KW-1185">Reference proteome</keyword>
<dbReference type="InterPro" id="IPR036047">
    <property type="entry name" value="F-box-like_dom_sf"/>
</dbReference>
<dbReference type="Pfam" id="PF00646">
    <property type="entry name" value="F-box"/>
    <property type="match status" value="1"/>
</dbReference>
<accession>A0AAV6XEI2</accession>
<dbReference type="Gene3D" id="1.20.1280.50">
    <property type="match status" value="1"/>
</dbReference>
<proteinExistence type="predicted"/>
<comment type="caution">
    <text evidence="3">The sequence shown here is derived from an EMBL/GenBank/DDBJ whole genome shotgun (WGS) entry which is preliminary data.</text>
</comment>
<dbReference type="AlphaFoldDB" id="A0AAV6XEI2"/>
<dbReference type="InterPro" id="IPR001810">
    <property type="entry name" value="F-box_dom"/>
</dbReference>
<dbReference type="Pfam" id="PF03478">
    <property type="entry name" value="Beta-prop_KIB1-4"/>
    <property type="match status" value="1"/>
</dbReference>
<protein>
    <recommendedName>
        <fullName evidence="5">F-box domain-containing protein</fullName>
    </recommendedName>
</protein>
<feature type="domain" description="F-box" evidence="1">
    <location>
        <begin position="7"/>
        <end position="41"/>
    </location>
</feature>
<evidence type="ECO:0008006" key="5">
    <source>
        <dbReference type="Google" id="ProtNLM"/>
    </source>
</evidence>
<gene>
    <name evidence="3" type="ORF">BUALT_Bualt06G0057500</name>
</gene>
<evidence type="ECO:0000313" key="4">
    <source>
        <dbReference type="Proteomes" id="UP000826271"/>
    </source>
</evidence>
<organism evidence="3 4">
    <name type="scientific">Buddleja alternifolia</name>
    <dbReference type="NCBI Taxonomy" id="168488"/>
    <lineage>
        <taxon>Eukaryota</taxon>
        <taxon>Viridiplantae</taxon>
        <taxon>Streptophyta</taxon>
        <taxon>Embryophyta</taxon>
        <taxon>Tracheophyta</taxon>
        <taxon>Spermatophyta</taxon>
        <taxon>Magnoliopsida</taxon>
        <taxon>eudicotyledons</taxon>
        <taxon>Gunneridae</taxon>
        <taxon>Pentapetalae</taxon>
        <taxon>asterids</taxon>
        <taxon>lamiids</taxon>
        <taxon>Lamiales</taxon>
        <taxon>Scrophulariaceae</taxon>
        <taxon>Buddlejeae</taxon>
        <taxon>Buddleja</taxon>
    </lineage>
</organism>